<evidence type="ECO:0000259" key="1">
    <source>
        <dbReference type="SMART" id="SM00974"/>
    </source>
</evidence>
<protein>
    <submittedName>
        <fullName evidence="2">GIY-YIG nuclease family protein</fullName>
    </submittedName>
</protein>
<name>A0ABV1GUF6_9BACT</name>
<feature type="domain" description="Bacteriophage T5 Orf172 DNA-binding" evidence="1">
    <location>
        <begin position="38"/>
        <end position="117"/>
    </location>
</feature>
<comment type="caution">
    <text evidence="2">The sequence shown here is derived from an EMBL/GenBank/DDBJ whole genome shotgun (WGS) entry which is preliminary data.</text>
</comment>
<dbReference type="InterPro" id="IPR018306">
    <property type="entry name" value="Phage_T5_Orf172_DNA-bd"/>
</dbReference>
<dbReference type="Pfam" id="PF10544">
    <property type="entry name" value="T5orf172"/>
    <property type="match status" value="1"/>
</dbReference>
<dbReference type="SMART" id="SM00974">
    <property type="entry name" value="T5orf172"/>
    <property type="match status" value="1"/>
</dbReference>
<proteinExistence type="predicted"/>
<reference evidence="2 3" key="1">
    <citation type="submission" date="2024-03" db="EMBL/GenBank/DDBJ databases">
        <title>Human intestinal bacterial collection.</title>
        <authorList>
            <person name="Pauvert C."/>
            <person name="Hitch T.C.A."/>
            <person name="Clavel T."/>
        </authorList>
    </citation>
    <scope>NUCLEOTIDE SEQUENCE [LARGE SCALE GENOMIC DNA]</scope>
    <source>
        <strain evidence="2 3">CLA-KB-H122</strain>
    </source>
</reference>
<dbReference type="Proteomes" id="UP001460202">
    <property type="component" value="Unassembled WGS sequence"/>
</dbReference>
<evidence type="ECO:0000313" key="2">
    <source>
        <dbReference type="EMBL" id="MEQ2544025.1"/>
    </source>
</evidence>
<keyword evidence="3" id="KW-1185">Reference proteome</keyword>
<accession>A0ABV1GUF6</accession>
<sequence length="215" mass="25042">MHQQDKSHIYSNDETIEKERSTINMKTKQGFVYVLSNPSMPNLVKIGVTNNVKERIKNLSRGTAIPTPFEVEYECMMEDCYKVEKALQAAFAPYRVNENREFFKVKTTQVTAVLQLVQTKNTTEEATADQTEAKRNPRFKFIDMKIPIGADLIFTQDNEIKATVAENNNITYNGKEWSLSALTRELIGYIVRPLQYWMYNDKNLLEVYRETYIQK</sequence>
<dbReference type="EMBL" id="JBBMFL010000003">
    <property type="protein sequence ID" value="MEQ2544025.1"/>
    <property type="molecule type" value="Genomic_DNA"/>
</dbReference>
<gene>
    <name evidence="2" type="ORF">WMO46_03545</name>
</gene>
<evidence type="ECO:0000313" key="3">
    <source>
        <dbReference type="Proteomes" id="UP001460202"/>
    </source>
</evidence>
<dbReference type="RefSeq" id="WP_349093808.1">
    <property type="nucleotide sequence ID" value="NZ_JBBMFL010000003.1"/>
</dbReference>
<organism evidence="2 3">
    <name type="scientific">Alistipes intestinihominis</name>
    <dbReference type="NCBI Taxonomy" id="3133172"/>
    <lineage>
        <taxon>Bacteria</taxon>
        <taxon>Pseudomonadati</taxon>
        <taxon>Bacteroidota</taxon>
        <taxon>Bacteroidia</taxon>
        <taxon>Bacteroidales</taxon>
        <taxon>Rikenellaceae</taxon>
        <taxon>Alistipes</taxon>
    </lineage>
</organism>